<dbReference type="Proteomes" id="UP000271098">
    <property type="component" value="Unassembled WGS sequence"/>
</dbReference>
<dbReference type="AlphaFoldDB" id="A0A183D044"/>
<keyword evidence="3" id="KW-1185">Reference proteome</keyword>
<evidence type="ECO:0000313" key="2">
    <source>
        <dbReference type="EMBL" id="VDK32026.1"/>
    </source>
</evidence>
<reference evidence="2 3" key="2">
    <citation type="submission" date="2018-11" db="EMBL/GenBank/DDBJ databases">
        <authorList>
            <consortium name="Pathogen Informatics"/>
        </authorList>
    </citation>
    <scope>NUCLEOTIDE SEQUENCE [LARGE SCALE GENOMIC DNA]</scope>
</reference>
<proteinExistence type="predicted"/>
<feature type="transmembrane region" description="Helical" evidence="1">
    <location>
        <begin position="12"/>
        <end position="33"/>
    </location>
</feature>
<protein>
    <submittedName>
        <fullName evidence="4">Inner membrane protein</fullName>
    </submittedName>
</protein>
<dbReference type="WBParaSite" id="GPUH_0000209001-mRNA-1">
    <property type="protein sequence ID" value="GPUH_0000209001-mRNA-1"/>
    <property type="gene ID" value="GPUH_0000209001"/>
</dbReference>
<evidence type="ECO:0000313" key="3">
    <source>
        <dbReference type="Proteomes" id="UP000271098"/>
    </source>
</evidence>
<keyword evidence="1" id="KW-0472">Membrane</keyword>
<organism evidence="4">
    <name type="scientific">Gongylonema pulchrum</name>
    <dbReference type="NCBI Taxonomy" id="637853"/>
    <lineage>
        <taxon>Eukaryota</taxon>
        <taxon>Metazoa</taxon>
        <taxon>Ecdysozoa</taxon>
        <taxon>Nematoda</taxon>
        <taxon>Chromadorea</taxon>
        <taxon>Rhabditida</taxon>
        <taxon>Spirurina</taxon>
        <taxon>Spiruromorpha</taxon>
        <taxon>Spiruroidea</taxon>
        <taxon>Gongylonematidae</taxon>
        <taxon>Gongylonema</taxon>
    </lineage>
</organism>
<name>A0A183D044_9BILA</name>
<dbReference type="OrthoDB" id="195817at2759"/>
<feature type="transmembrane region" description="Helical" evidence="1">
    <location>
        <begin position="39"/>
        <end position="58"/>
    </location>
</feature>
<gene>
    <name evidence="2" type="ORF">GPUH_LOCUS2085</name>
</gene>
<accession>A0A183D044</accession>
<evidence type="ECO:0000256" key="1">
    <source>
        <dbReference type="SAM" id="Phobius"/>
    </source>
</evidence>
<evidence type="ECO:0000313" key="4">
    <source>
        <dbReference type="WBParaSite" id="GPUH_0000209001-mRNA-1"/>
    </source>
</evidence>
<keyword evidence="1" id="KW-1133">Transmembrane helix</keyword>
<dbReference type="EMBL" id="UYRT01002910">
    <property type="protein sequence ID" value="VDK32026.1"/>
    <property type="molecule type" value="Genomic_DNA"/>
</dbReference>
<reference evidence="4" key="1">
    <citation type="submission" date="2016-06" db="UniProtKB">
        <authorList>
            <consortium name="WormBaseParasite"/>
        </authorList>
    </citation>
    <scope>IDENTIFICATION</scope>
</reference>
<keyword evidence="1" id="KW-0812">Transmembrane</keyword>
<sequence>MDQLFVIKIGWHYIPFQAIVGFFVYFKLSAVLLNVQDPVAPFENLFCAVFMGGIWDAMSRAITASRERRAVGQKAENGAIPAEGKKEQ</sequence>